<dbReference type="STRING" id="76193.A0A194QTJ3"/>
<dbReference type="EMBL" id="KQ461194">
    <property type="protein sequence ID" value="KPJ06866.1"/>
    <property type="molecule type" value="Genomic_DNA"/>
</dbReference>
<evidence type="ECO:0000256" key="1">
    <source>
        <dbReference type="SAM" id="MobiDB-lite"/>
    </source>
</evidence>
<protein>
    <submittedName>
        <fullName evidence="2">Uncharacterized protein</fullName>
    </submittedName>
</protein>
<feature type="region of interest" description="Disordered" evidence="1">
    <location>
        <begin position="316"/>
        <end position="339"/>
    </location>
</feature>
<sequence>MSQQPHGRGRARAPSPSSLHYRPPSPWAPSPPPLISGPRHSTALVSPPPVQPSPKPFRPLHSPHFRPHSPSPSSHFSISPYPMSPTLGQSPEYYYSSPYEPIREYDYAGPEPPPPPRPMIFEEEEEDRGPSTAEIIANQSQEGYVDEKLAEYQATIQLLQDTRIERYRLATGSPVHAAPESGTRWMISVASPKDRHDDGSCATRIQDTPATLTRSSVHLAGGLRTLRQPVRGRHSSTLRPHRPSILRLLVLSTRCDLDAGLTQCQLGFQAVRPVDSGPARRGRRRTTLLFDTSEGRLAAARRMRSAALRPPCLVPSAFASPREPPSEPHAGSIERASVE</sequence>
<accession>A0A194QTJ3</accession>
<feature type="compositionally biased region" description="Pro residues" evidence="1">
    <location>
        <begin position="46"/>
        <end position="57"/>
    </location>
</feature>
<dbReference type="AlphaFoldDB" id="A0A194QTJ3"/>
<keyword evidence="3" id="KW-1185">Reference proteome</keyword>
<gene>
    <name evidence="2" type="ORF">RR48_11365</name>
</gene>
<feature type="compositionally biased region" description="Pro residues" evidence="1">
    <location>
        <begin position="23"/>
        <end position="35"/>
    </location>
</feature>
<feature type="compositionally biased region" description="Low complexity" evidence="1">
    <location>
        <begin position="71"/>
        <end position="80"/>
    </location>
</feature>
<name>A0A194QTJ3_PAPMA</name>
<feature type="region of interest" description="Disordered" evidence="1">
    <location>
        <begin position="1"/>
        <end position="95"/>
    </location>
</feature>
<evidence type="ECO:0000313" key="2">
    <source>
        <dbReference type="EMBL" id="KPJ06866.1"/>
    </source>
</evidence>
<dbReference type="Proteomes" id="UP000053240">
    <property type="component" value="Unassembled WGS sequence"/>
</dbReference>
<evidence type="ECO:0000313" key="3">
    <source>
        <dbReference type="Proteomes" id="UP000053240"/>
    </source>
</evidence>
<dbReference type="InParanoid" id="A0A194QTJ3"/>
<reference evidence="2 3" key="1">
    <citation type="journal article" date="2015" name="Nat. Commun.">
        <title>Outbred genome sequencing and CRISPR/Cas9 gene editing in butterflies.</title>
        <authorList>
            <person name="Li X."/>
            <person name="Fan D."/>
            <person name="Zhang W."/>
            <person name="Liu G."/>
            <person name="Zhang L."/>
            <person name="Zhao L."/>
            <person name="Fang X."/>
            <person name="Chen L."/>
            <person name="Dong Y."/>
            <person name="Chen Y."/>
            <person name="Ding Y."/>
            <person name="Zhao R."/>
            <person name="Feng M."/>
            <person name="Zhu Y."/>
            <person name="Feng Y."/>
            <person name="Jiang X."/>
            <person name="Zhu D."/>
            <person name="Xiang H."/>
            <person name="Feng X."/>
            <person name="Li S."/>
            <person name="Wang J."/>
            <person name="Zhang G."/>
            <person name="Kronforst M.R."/>
            <person name="Wang W."/>
        </authorList>
    </citation>
    <scope>NUCLEOTIDE SEQUENCE [LARGE SCALE GENOMIC DNA]</scope>
    <source>
        <strain evidence="2">Ya'a_city_454_Pm</strain>
        <tissue evidence="2">Whole body</tissue>
    </source>
</reference>
<organism evidence="2 3">
    <name type="scientific">Papilio machaon</name>
    <name type="common">Old World swallowtail butterfly</name>
    <dbReference type="NCBI Taxonomy" id="76193"/>
    <lineage>
        <taxon>Eukaryota</taxon>
        <taxon>Metazoa</taxon>
        <taxon>Ecdysozoa</taxon>
        <taxon>Arthropoda</taxon>
        <taxon>Hexapoda</taxon>
        <taxon>Insecta</taxon>
        <taxon>Pterygota</taxon>
        <taxon>Neoptera</taxon>
        <taxon>Endopterygota</taxon>
        <taxon>Lepidoptera</taxon>
        <taxon>Glossata</taxon>
        <taxon>Ditrysia</taxon>
        <taxon>Papilionoidea</taxon>
        <taxon>Papilionidae</taxon>
        <taxon>Papilioninae</taxon>
        <taxon>Papilio</taxon>
    </lineage>
</organism>
<proteinExistence type="predicted"/>